<dbReference type="SUPFAM" id="SSF88723">
    <property type="entry name" value="PIN domain-like"/>
    <property type="match status" value="1"/>
</dbReference>
<dbReference type="InterPro" id="IPR029060">
    <property type="entry name" value="PIN-like_dom_sf"/>
</dbReference>
<dbReference type="Gene3D" id="3.40.50.1010">
    <property type="entry name" value="5'-nuclease"/>
    <property type="match status" value="1"/>
</dbReference>
<sequence>MLILDSNVWIYVATAEEFPVEIYSNELRERLYFFEELYEGRHQTVLSAYMLEEIQQGLFRSKRVSEAEIEDILTKLFTLLYSCEDVLVPFDQAQLRDVDLAEVRGRTNNRLLAQLLDIQAKDVPILSLAYEHRTEHPLILTDDGGFSDLSPPAVGLPNITIEGLSLTW</sequence>
<dbReference type="EMBL" id="BMOC01000003">
    <property type="protein sequence ID" value="GGJ00834.1"/>
    <property type="molecule type" value="Genomic_DNA"/>
</dbReference>
<keyword evidence="2" id="KW-1185">Reference proteome</keyword>
<dbReference type="Proteomes" id="UP000653099">
    <property type="component" value="Unassembled WGS sequence"/>
</dbReference>
<name>A0A830E8L8_9EURY</name>
<gene>
    <name evidence="1" type="ORF">GCM10008995_08360</name>
</gene>
<comment type="caution">
    <text evidence="1">The sequence shown here is derived from an EMBL/GenBank/DDBJ whole genome shotgun (WGS) entry which is preliminary data.</text>
</comment>
<dbReference type="OrthoDB" id="196874at2157"/>
<evidence type="ECO:0008006" key="3">
    <source>
        <dbReference type="Google" id="ProtNLM"/>
    </source>
</evidence>
<evidence type="ECO:0000313" key="2">
    <source>
        <dbReference type="Proteomes" id="UP000653099"/>
    </source>
</evidence>
<dbReference type="RefSeq" id="WP_188786132.1">
    <property type="nucleotide sequence ID" value="NZ_BMOC01000003.1"/>
</dbReference>
<dbReference type="AlphaFoldDB" id="A0A830E8L8"/>
<evidence type="ECO:0000313" key="1">
    <source>
        <dbReference type="EMBL" id="GGJ00834.1"/>
    </source>
</evidence>
<reference evidence="1" key="1">
    <citation type="journal article" date="2014" name="Int. J. Syst. Evol. Microbiol.">
        <title>Complete genome sequence of Corynebacterium casei LMG S-19264T (=DSM 44701T), isolated from a smear-ripened cheese.</title>
        <authorList>
            <consortium name="US DOE Joint Genome Institute (JGI-PGF)"/>
            <person name="Walter F."/>
            <person name="Albersmeier A."/>
            <person name="Kalinowski J."/>
            <person name="Ruckert C."/>
        </authorList>
    </citation>
    <scope>NUCLEOTIDE SEQUENCE</scope>
    <source>
        <strain evidence="1">JCM 14359</strain>
    </source>
</reference>
<reference evidence="1" key="2">
    <citation type="submission" date="2020-09" db="EMBL/GenBank/DDBJ databases">
        <authorList>
            <person name="Sun Q."/>
            <person name="Ohkuma M."/>
        </authorList>
    </citation>
    <scope>NUCLEOTIDE SEQUENCE</scope>
    <source>
        <strain evidence="1">JCM 14359</strain>
    </source>
</reference>
<proteinExistence type="predicted"/>
<accession>A0A830E8L8</accession>
<organism evidence="1 2">
    <name type="scientific">Halobellus salinus</name>
    <dbReference type="NCBI Taxonomy" id="931585"/>
    <lineage>
        <taxon>Archaea</taxon>
        <taxon>Methanobacteriati</taxon>
        <taxon>Methanobacteriota</taxon>
        <taxon>Stenosarchaea group</taxon>
        <taxon>Halobacteria</taxon>
        <taxon>Halobacteriales</taxon>
        <taxon>Haloferacaceae</taxon>
        <taxon>Halobellus</taxon>
    </lineage>
</organism>
<protein>
    <recommendedName>
        <fullName evidence="3">PIN domain-containing protein</fullName>
    </recommendedName>
</protein>